<reference evidence="1 2" key="1">
    <citation type="submission" date="2018-10" db="EMBL/GenBank/DDBJ databases">
        <title>Transmission dynamics of multidrug resistant bacteria on intensive care unit surfaces.</title>
        <authorList>
            <person name="D'Souza A.W."/>
            <person name="Potter R.F."/>
            <person name="Wallace M."/>
            <person name="Shupe A."/>
            <person name="Patel S."/>
            <person name="Sun S."/>
            <person name="Gul D."/>
            <person name="Kwon J.H."/>
            <person name="Andleeb S."/>
            <person name="Burnham C.-A.D."/>
            <person name="Dantas G."/>
        </authorList>
    </citation>
    <scope>NUCLEOTIDE SEQUENCE [LARGE SCALE GENOMIC DNA]</scope>
    <source>
        <strain evidence="1 2">EC_073</strain>
    </source>
</reference>
<protein>
    <submittedName>
        <fullName evidence="1">Uncharacterized protein</fullName>
    </submittedName>
</protein>
<comment type="caution">
    <text evidence="1">The sequence shown here is derived from an EMBL/GenBank/DDBJ whole genome shotgun (WGS) entry which is preliminary data.</text>
</comment>
<dbReference type="Proteomes" id="UP000275321">
    <property type="component" value="Unassembled WGS sequence"/>
</dbReference>
<sequence>MIVPVTAERDEHGYWSHPAYARSGCETAADFSYWLRIHGLQCFVMTMRDEAPEVFAAGFTDEAP</sequence>
<feature type="non-terminal residue" evidence="1">
    <location>
        <position position="64"/>
    </location>
</feature>
<organism evidence="1 2">
    <name type="scientific">Enterobacter cloacae</name>
    <dbReference type="NCBI Taxonomy" id="550"/>
    <lineage>
        <taxon>Bacteria</taxon>
        <taxon>Pseudomonadati</taxon>
        <taxon>Pseudomonadota</taxon>
        <taxon>Gammaproteobacteria</taxon>
        <taxon>Enterobacterales</taxon>
        <taxon>Enterobacteriaceae</taxon>
        <taxon>Enterobacter</taxon>
        <taxon>Enterobacter cloacae complex</taxon>
    </lineage>
</organism>
<dbReference type="EMBL" id="RHWT01000107">
    <property type="protein sequence ID" value="RSB21533.1"/>
    <property type="molecule type" value="Genomic_DNA"/>
</dbReference>
<dbReference type="AlphaFoldDB" id="A0A3R9FRV6"/>
<evidence type="ECO:0000313" key="1">
    <source>
        <dbReference type="EMBL" id="RSB21533.1"/>
    </source>
</evidence>
<evidence type="ECO:0000313" key="2">
    <source>
        <dbReference type="Proteomes" id="UP000275321"/>
    </source>
</evidence>
<proteinExistence type="predicted"/>
<name>A0A3R9FRV6_ENTCL</name>
<accession>A0A3R9FRV6</accession>
<gene>
    <name evidence="1" type="ORF">EGK68_26050</name>
</gene>